<reference evidence="1" key="1">
    <citation type="submission" date="2014-11" db="EMBL/GenBank/DDBJ databases">
        <authorList>
            <person name="Amaro Gonzalez C."/>
        </authorList>
    </citation>
    <scope>NUCLEOTIDE SEQUENCE</scope>
</reference>
<organism evidence="1">
    <name type="scientific">Anguilla anguilla</name>
    <name type="common">European freshwater eel</name>
    <name type="synonym">Muraena anguilla</name>
    <dbReference type="NCBI Taxonomy" id="7936"/>
    <lineage>
        <taxon>Eukaryota</taxon>
        <taxon>Metazoa</taxon>
        <taxon>Chordata</taxon>
        <taxon>Craniata</taxon>
        <taxon>Vertebrata</taxon>
        <taxon>Euteleostomi</taxon>
        <taxon>Actinopterygii</taxon>
        <taxon>Neopterygii</taxon>
        <taxon>Teleostei</taxon>
        <taxon>Anguilliformes</taxon>
        <taxon>Anguillidae</taxon>
        <taxon>Anguilla</taxon>
    </lineage>
</organism>
<sequence>MCAVLGTLLHERYRGSGKRFKDGQPNWSLVR</sequence>
<name>A0A0E9W0P0_ANGAN</name>
<protein>
    <submittedName>
        <fullName evidence="1">Uncharacterized protein</fullName>
    </submittedName>
</protein>
<accession>A0A0E9W0P0</accession>
<dbReference type="EMBL" id="GBXM01024638">
    <property type="protein sequence ID" value="JAH83939.1"/>
    <property type="molecule type" value="Transcribed_RNA"/>
</dbReference>
<dbReference type="AlphaFoldDB" id="A0A0E9W0P0"/>
<evidence type="ECO:0000313" key="1">
    <source>
        <dbReference type="EMBL" id="JAH83939.1"/>
    </source>
</evidence>
<reference evidence="1" key="2">
    <citation type="journal article" date="2015" name="Fish Shellfish Immunol.">
        <title>Early steps in the European eel (Anguilla anguilla)-Vibrio vulnificus interaction in the gills: Role of the RtxA13 toxin.</title>
        <authorList>
            <person name="Callol A."/>
            <person name="Pajuelo D."/>
            <person name="Ebbesson L."/>
            <person name="Teles M."/>
            <person name="MacKenzie S."/>
            <person name="Amaro C."/>
        </authorList>
    </citation>
    <scope>NUCLEOTIDE SEQUENCE</scope>
</reference>
<proteinExistence type="predicted"/>